<comment type="caution">
    <text evidence="3">The sequence shown here is derived from an EMBL/GenBank/DDBJ whole genome shotgun (WGS) entry which is preliminary data.</text>
</comment>
<name>A0ABW3M6L8_9PSEU</name>
<dbReference type="Pfam" id="PF00400">
    <property type="entry name" value="WD40"/>
    <property type="match status" value="1"/>
</dbReference>
<keyword evidence="1" id="KW-0853">WD repeat</keyword>
<accession>A0ABW3M6L8</accession>
<dbReference type="SUPFAM" id="SSF50978">
    <property type="entry name" value="WD40 repeat-like"/>
    <property type="match status" value="1"/>
</dbReference>
<evidence type="ECO:0000313" key="3">
    <source>
        <dbReference type="EMBL" id="MFD1045239.1"/>
    </source>
</evidence>
<feature type="compositionally biased region" description="Basic residues" evidence="2">
    <location>
        <begin position="46"/>
        <end position="59"/>
    </location>
</feature>
<evidence type="ECO:0000313" key="4">
    <source>
        <dbReference type="Proteomes" id="UP001597045"/>
    </source>
</evidence>
<sequence>MWDVASGTQQARLTGHDGLVNSVAVAPDGRWIASASNDGPTWVTPRIHRRPTSRARHHG</sequence>
<dbReference type="InterPro" id="IPR015943">
    <property type="entry name" value="WD40/YVTN_repeat-like_dom_sf"/>
</dbReference>
<dbReference type="InterPro" id="IPR036322">
    <property type="entry name" value="WD40_repeat_dom_sf"/>
</dbReference>
<reference evidence="4" key="1">
    <citation type="journal article" date="2019" name="Int. J. Syst. Evol. Microbiol.">
        <title>The Global Catalogue of Microorganisms (GCM) 10K type strain sequencing project: providing services to taxonomists for standard genome sequencing and annotation.</title>
        <authorList>
            <consortium name="The Broad Institute Genomics Platform"/>
            <consortium name="The Broad Institute Genome Sequencing Center for Infectious Disease"/>
            <person name="Wu L."/>
            <person name="Ma J."/>
        </authorList>
    </citation>
    <scope>NUCLEOTIDE SEQUENCE [LARGE SCALE GENOMIC DNA]</scope>
    <source>
        <strain evidence="4">JCM 31486</strain>
    </source>
</reference>
<evidence type="ECO:0000256" key="1">
    <source>
        <dbReference type="PROSITE-ProRule" id="PRU00221"/>
    </source>
</evidence>
<dbReference type="SMART" id="SM00320">
    <property type="entry name" value="WD40"/>
    <property type="match status" value="1"/>
</dbReference>
<evidence type="ECO:0000256" key="2">
    <source>
        <dbReference type="SAM" id="MobiDB-lite"/>
    </source>
</evidence>
<dbReference type="Proteomes" id="UP001597045">
    <property type="component" value="Unassembled WGS sequence"/>
</dbReference>
<feature type="repeat" description="WD" evidence="1">
    <location>
        <begin position="13"/>
        <end position="39"/>
    </location>
</feature>
<gene>
    <name evidence="3" type="ORF">ACFQ1S_06355</name>
</gene>
<dbReference type="Gene3D" id="2.130.10.10">
    <property type="entry name" value="YVTN repeat-like/Quinoprotein amine dehydrogenase"/>
    <property type="match status" value="1"/>
</dbReference>
<keyword evidence="4" id="KW-1185">Reference proteome</keyword>
<protein>
    <submittedName>
        <fullName evidence="3">Uncharacterized protein</fullName>
    </submittedName>
</protein>
<proteinExistence type="predicted"/>
<dbReference type="InterPro" id="IPR001680">
    <property type="entry name" value="WD40_rpt"/>
</dbReference>
<dbReference type="EMBL" id="JBHTIS010000242">
    <property type="protein sequence ID" value="MFD1045239.1"/>
    <property type="molecule type" value="Genomic_DNA"/>
</dbReference>
<organism evidence="3 4">
    <name type="scientific">Kibdelosporangium lantanae</name>
    <dbReference type="NCBI Taxonomy" id="1497396"/>
    <lineage>
        <taxon>Bacteria</taxon>
        <taxon>Bacillati</taxon>
        <taxon>Actinomycetota</taxon>
        <taxon>Actinomycetes</taxon>
        <taxon>Pseudonocardiales</taxon>
        <taxon>Pseudonocardiaceae</taxon>
        <taxon>Kibdelosporangium</taxon>
    </lineage>
</organism>
<feature type="region of interest" description="Disordered" evidence="2">
    <location>
        <begin position="33"/>
        <end position="59"/>
    </location>
</feature>
<dbReference type="PROSITE" id="PS50082">
    <property type="entry name" value="WD_REPEATS_2"/>
    <property type="match status" value="1"/>
</dbReference>